<dbReference type="AlphaFoldDB" id="A0A915JCU8"/>
<sequence length="59" mass="6828">MRDSQGILHLDDHEAILCLSYYAPIEIEQTVQFLIFSFLTRTLAIGGQSKQRTTEWVNE</sequence>
<evidence type="ECO:0000313" key="2">
    <source>
        <dbReference type="WBParaSite" id="nRc.2.0.1.t23987-RA"/>
    </source>
</evidence>
<dbReference type="WBParaSite" id="nRc.2.0.1.t23987-RA">
    <property type="protein sequence ID" value="nRc.2.0.1.t23987-RA"/>
    <property type="gene ID" value="nRc.2.0.1.g23987"/>
</dbReference>
<evidence type="ECO:0000313" key="1">
    <source>
        <dbReference type="Proteomes" id="UP000887565"/>
    </source>
</evidence>
<protein>
    <submittedName>
        <fullName evidence="2">Uncharacterized protein</fullName>
    </submittedName>
</protein>
<organism evidence="1 2">
    <name type="scientific">Romanomermis culicivorax</name>
    <name type="common">Nematode worm</name>
    <dbReference type="NCBI Taxonomy" id="13658"/>
    <lineage>
        <taxon>Eukaryota</taxon>
        <taxon>Metazoa</taxon>
        <taxon>Ecdysozoa</taxon>
        <taxon>Nematoda</taxon>
        <taxon>Enoplea</taxon>
        <taxon>Dorylaimia</taxon>
        <taxon>Mermithida</taxon>
        <taxon>Mermithoidea</taxon>
        <taxon>Mermithidae</taxon>
        <taxon>Romanomermis</taxon>
    </lineage>
</organism>
<dbReference type="Proteomes" id="UP000887565">
    <property type="component" value="Unplaced"/>
</dbReference>
<keyword evidence="1" id="KW-1185">Reference proteome</keyword>
<reference evidence="2" key="1">
    <citation type="submission" date="2022-11" db="UniProtKB">
        <authorList>
            <consortium name="WormBaseParasite"/>
        </authorList>
    </citation>
    <scope>IDENTIFICATION</scope>
</reference>
<accession>A0A915JCU8</accession>
<name>A0A915JCU8_ROMCU</name>
<proteinExistence type="predicted"/>